<proteinExistence type="predicted"/>
<evidence type="ECO:0000313" key="2">
    <source>
        <dbReference type="Proteomes" id="UP001642540"/>
    </source>
</evidence>
<gene>
    <name evidence="1" type="ORF">ODALV1_LOCUS5043</name>
</gene>
<sequence>MNTYCLLVPVRFFLTGRPGTGSVTIFTICVGFSNFTTTSSNPTATCKTTIIAHQTTPNNPTPQYRGCNFLRLRSPLSLNSAAVPPLCTRHPIRTLLSSHHGSHRKQWMLHISHLELCYIANN</sequence>
<comment type="caution">
    <text evidence="1">The sequence shown here is derived from an EMBL/GenBank/DDBJ whole genome shotgun (WGS) entry which is preliminary data.</text>
</comment>
<keyword evidence="2" id="KW-1185">Reference proteome</keyword>
<evidence type="ECO:0000313" key="1">
    <source>
        <dbReference type="EMBL" id="CAL8081861.1"/>
    </source>
</evidence>
<accession>A0ABP1PY03</accession>
<protein>
    <submittedName>
        <fullName evidence="1">Uncharacterized protein</fullName>
    </submittedName>
</protein>
<reference evidence="1 2" key="1">
    <citation type="submission" date="2024-08" db="EMBL/GenBank/DDBJ databases">
        <authorList>
            <person name="Cucini C."/>
            <person name="Frati F."/>
        </authorList>
    </citation>
    <scope>NUCLEOTIDE SEQUENCE [LARGE SCALE GENOMIC DNA]</scope>
</reference>
<dbReference type="Proteomes" id="UP001642540">
    <property type="component" value="Unassembled WGS sequence"/>
</dbReference>
<dbReference type="EMBL" id="CAXLJM020000015">
    <property type="protein sequence ID" value="CAL8081861.1"/>
    <property type="molecule type" value="Genomic_DNA"/>
</dbReference>
<name>A0ABP1PY03_9HEXA</name>
<organism evidence="1 2">
    <name type="scientific">Orchesella dallaii</name>
    <dbReference type="NCBI Taxonomy" id="48710"/>
    <lineage>
        <taxon>Eukaryota</taxon>
        <taxon>Metazoa</taxon>
        <taxon>Ecdysozoa</taxon>
        <taxon>Arthropoda</taxon>
        <taxon>Hexapoda</taxon>
        <taxon>Collembola</taxon>
        <taxon>Entomobryomorpha</taxon>
        <taxon>Entomobryoidea</taxon>
        <taxon>Orchesellidae</taxon>
        <taxon>Orchesellinae</taxon>
        <taxon>Orchesella</taxon>
    </lineage>
</organism>